<dbReference type="InterPro" id="IPR001781">
    <property type="entry name" value="Znf_LIM"/>
</dbReference>
<keyword evidence="2 4" id="KW-0862">Zinc</keyword>
<evidence type="ECO:0000313" key="6">
    <source>
        <dbReference type="EMBL" id="KAL2918734.1"/>
    </source>
</evidence>
<protein>
    <recommendedName>
        <fullName evidence="5">LIM zinc-binding domain-containing protein</fullName>
    </recommendedName>
</protein>
<dbReference type="Pfam" id="PF00412">
    <property type="entry name" value="LIM"/>
    <property type="match status" value="3"/>
</dbReference>
<proteinExistence type="predicted"/>
<evidence type="ECO:0000256" key="4">
    <source>
        <dbReference type="PROSITE-ProRule" id="PRU00125"/>
    </source>
</evidence>
<comment type="caution">
    <text evidence="6">The sequence shown here is derived from an EMBL/GenBank/DDBJ whole genome shotgun (WGS) entry which is preliminary data.</text>
</comment>
<organism evidence="6 7">
    <name type="scientific">Polyrhizophydium stewartii</name>
    <dbReference type="NCBI Taxonomy" id="2732419"/>
    <lineage>
        <taxon>Eukaryota</taxon>
        <taxon>Fungi</taxon>
        <taxon>Fungi incertae sedis</taxon>
        <taxon>Chytridiomycota</taxon>
        <taxon>Chytridiomycota incertae sedis</taxon>
        <taxon>Chytridiomycetes</taxon>
        <taxon>Rhizophydiales</taxon>
        <taxon>Rhizophydiales incertae sedis</taxon>
        <taxon>Polyrhizophydium</taxon>
    </lineage>
</organism>
<dbReference type="PANTHER" id="PTHR24210">
    <property type="entry name" value="LIM DOMAIN-CONTAINING PROTEIN"/>
    <property type="match status" value="1"/>
</dbReference>
<name>A0ABR4NH05_9FUNG</name>
<dbReference type="PANTHER" id="PTHR24210:SF14">
    <property type="entry name" value="LIM ZINC-BINDING DOMAIN-CONTAINING PROTEIN"/>
    <property type="match status" value="1"/>
</dbReference>
<dbReference type="PROSITE" id="PS00478">
    <property type="entry name" value="LIM_DOMAIN_1"/>
    <property type="match status" value="1"/>
</dbReference>
<dbReference type="SUPFAM" id="SSF57716">
    <property type="entry name" value="Glucocorticoid receptor-like (DNA-binding domain)"/>
    <property type="match status" value="4"/>
</dbReference>
<keyword evidence="3 4" id="KW-0440">LIM domain</keyword>
<reference evidence="6 7" key="1">
    <citation type="submission" date="2023-09" db="EMBL/GenBank/DDBJ databases">
        <title>Pangenome analysis of Batrachochytrium dendrobatidis and related Chytrids.</title>
        <authorList>
            <person name="Yacoub M.N."/>
            <person name="Stajich J.E."/>
            <person name="James T.Y."/>
        </authorList>
    </citation>
    <scope>NUCLEOTIDE SEQUENCE [LARGE SCALE GENOMIC DNA]</scope>
    <source>
        <strain evidence="6 7">JEL0888</strain>
    </source>
</reference>
<feature type="domain" description="LIM zinc-binding" evidence="5">
    <location>
        <begin position="133"/>
        <end position="191"/>
    </location>
</feature>
<evidence type="ECO:0000256" key="3">
    <source>
        <dbReference type="ARBA" id="ARBA00023038"/>
    </source>
</evidence>
<sequence length="191" mass="22317">MCFVCNQPIVRGGAGLRGKFYHNEHFVCSEPTCNRSLRGIVCFEKDDQLYCERDYHEKFKALGKTFHRIHFFCSHCGENFGPEDRFREYDGKAYCEEDYAMLFAQRTVLTAEGFYDYNGEPFCEFHYYQKGSNICDACRKPIIGRCVVAIDKKFHPMHFVCSFCQTNLDGQGYKERNAKPYCGSCYIKLFC</sequence>
<keyword evidence="7" id="KW-1185">Reference proteome</keyword>
<dbReference type="SMART" id="SM00132">
    <property type="entry name" value="LIM"/>
    <property type="match status" value="3"/>
</dbReference>
<evidence type="ECO:0000313" key="7">
    <source>
        <dbReference type="Proteomes" id="UP001527925"/>
    </source>
</evidence>
<keyword evidence="1 4" id="KW-0479">Metal-binding</keyword>
<dbReference type="Gene3D" id="2.10.110.10">
    <property type="entry name" value="Cysteine Rich Protein"/>
    <property type="match status" value="3"/>
</dbReference>
<evidence type="ECO:0000259" key="5">
    <source>
        <dbReference type="PROSITE" id="PS50023"/>
    </source>
</evidence>
<evidence type="ECO:0000256" key="2">
    <source>
        <dbReference type="ARBA" id="ARBA00022833"/>
    </source>
</evidence>
<evidence type="ECO:0000256" key="1">
    <source>
        <dbReference type="ARBA" id="ARBA00022723"/>
    </source>
</evidence>
<dbReference type="InterPro" id="IPR017351">
    <property type="entry name" value="PINCH-1-4-like"/>
</dbReference>
<dbReference type="PROSITE" id="PS50023">
    <property type="entry name" value="LIM_DOMAIN_2"/>
    <property type="match status" value="2"/>
</dbReference>
<feature type="domain" description="LIM zinc-binding" evidence="5">
    <location>
        <begin position="31"/>
        <end position="105"/>
    </location>
</feature>
<gene>
    <name evidence="6" type="ORF">HK105_201568</name>
</gene>
<accession>A0ABR4NH05</accession>
<dbReference type="EMBL" id="JADGIZ020000005">
    <property type="protein sequence ID" value="KAL2918734.1"/>
    <property type="molecule type" value="Genomic_DNA"/>
</dbReference>
<dbReference type="Proteomes" id="UP001527925">
    <property type="component" value="Unassembled WGS sequence"/>
</dbReference>